<dbReference type="Proteomes" id="UP001602245">
    <property type="component" value="Unassembled WGS sequence"/>
</dbReference>
<evidence type="ECO:0000256" key="1">
    <source>
        <dbReference type="SAM" id="Phobius"/>
    </source>
</evidence>
<gene>
    <name evidence="2" type="ORF">ACFY35_19350</name>
</gene>
<evidence type="ECO:0000313" key="3">
    <source>
        <dbReference type="Proteomes" id="UP001602245"/>
    </source>
</evidence>
<feature type="transmembrane region" description="Helical" evidence="1">
    <location>
        <begin position="500"/>
        <end position="525"/>
    </location>
</feature>
<dbReference type="RefSeq" id="WP_020513662.1">
    <property type="nucleotide sequence ID" value="NZ_JBIAZU010000003.1"/>
</dbReference>
<organism evidence="2 3">
    <name type="scientific">Paractinoplanes globisporus</name>
    <dbReference type="NCBI Taxonomy" id="113565"/>
    <lineage>
        <taxon>Bacteria</taxon>
        <taxon>Bacillati</taxon>
        <taxon>Actinomycetota</taxon>
        <taxon>Actinomycetes</taxon>
        <taxon>Micromonosporales</taxon>
        <taxon>Micromonosporaceae</taxon>
        <taxon>Paractinoplanes</taxon>
    </lineage>
</organism>
<accession>A0ABW6WE76</accession>
<dbReference type="Gene3D" id="3.30.830.10">
    <property type="entry name" value="Metalloenzyme, LuxS/M16 peptidase-like"/>
    <property type="match status" value="2"/>
</dbReference>
<keyword evidence="1" id="KW-1133">Transmembrane helix</keyword>
<sequence>MITQTEAGGVPVLLAPTTGPTHAGLAFRVGFADEPLARRGITHLTEHLALHSMGVTDYHYNGATGVEFTYFHMQGDEDKIVGFLNGVCASLRDLPMRRLAVEKDVLQAEASGRSPAVAEPMALWRHGARDYGTPAYPEWGLPAITEDELRAWVARYFTRENAVLWVAGDAVPAGLELDLPSGVRHPTPAPSSALPVTPAFFPGSSGLVVWDAMTPRGAKSAIFADVLERVMFRELRQEAGLSYTVQTDYQPIGRDGALVTAVADGLPENQGAVLGGMVDVLAALRAGRVDPADVAAVVTKRVEQFRHAESVGARLPGQALNLLLGRPVEDIEQVIGQSRAVTAADVAEAAAGAWQSGLLMSPVHPEHLGFAAAPSRSETAVHGYAHTSLEEPGHHLIVARGGVSLVQDENVATVRYADCVIARAWPDGARQLVGADGIVVRVEPTLFADGQRAIGAIDAATGPVRVFQPPRAADDIPKPQPRAKRAAAAVPVGGNRALSIFFLVVLWPAVLFFGAIGALLVISLFVDTEDLGATIVALVFCLGVAVAGAFGIRASMRRLRAARA</sequence>
<protein>
    <submittedName>
        <fullName evidence="2">M16 family metallopeptidase</fullName>
    </submittedName>
</protein>
<keyword evidence="1" id="KW-0472">Membrane</keyword>
<feature type="transmembrane region" description="Helical" evidence="1">
    <location>
        <begin position="531"/>
        <end position="552"/>
    </location>
</feature>
<dbReference type="SUPFAM" id="SSF63411">
    <property type="entry name" value="LuxS/MPP-like metallohydrolase"/>
    <property type="match status" value="2"/>
</dbReference>
<reference evidence="2 3" key="1">
    <citation type="submission" date="2024-10" db="EMBL/GenBank/DDBJ databases">
        <title>The Natural Products Discovery Center: Release of the First 8490 Sequenced Strains for Exploring Actinobacteria Biosynthetic Diversity.</title>
        <authorList>
            <person name="Kalkreuter E."/>
            <person name="Kautsar S.A."/>
            <person name="Yang D."/>
            <person name="Bader C.D."/>
            <person name="Teijaro C.N."/>
            <person name="Fluegel L."/>
            <person name="Davis C.M."/>
            <person name="Simpson J.R."/>
            <person name="Lauterbach L."/>
            <person name="Steele A.D."/>
            <person name="Gui C."/>
            <person name="Meng S."/>
            <person name="Li G."/>
            <person name="Viehrig K."/>
            <person name="Ye F."/>
            <person name="Su P."/>
            <person name="Kiefer A.F."/>
            <person name="Nichols A."/>
            <person name="Cepeda A.J."/>
            <person name="Yan W."/>
            <person name="Fan B."/>
            <person name="Jiang Y."/>
            <person name="Adhikari A."/>
            <person name="Zheng C.-J."/>
            <person name="Schuster L."/>
            <person name="Cowan T.M."/>
            <person name="Smanski M.J."/>
            <person name="Chevrette M.G."/>
            <person name="De Carvalho L.P.S."/>
            <person name="Shen B."/>
        </authorList>
    </citation>
    <scope>NUCLEOTIDE SEQUENCE [LARGE SCALE GENOMIC DNA]</scope>
    <source>
        <strain evidence="2 3">NPDC000087</strain>
    </source>
</reference>
<dbReference type="EMBL" id="JBIAZU010000003">
    <property type="protein sequence ID" value="MFF5291605.1"/>
    <property type="molecule type" value="Genomic_DNA"/>
</dbReference>
<proteinExistence type="predicted"/>
<comment type="caution">
    <text evidence="2">The sequence shown here is derived from an EMBL/GenBank/DDBJ whole genome shotgun (WGS) entry which is preliminary data.</text>
</comment>
<evidence type="ECO:0000313" key="2">
    <source>
        <dbReference type="EMBL" id="MFF5291605.1"/>
    </source>
</evidence>
<keyword evidence="3" id="KW-1185">Reference proteome</keyword>
<dbReference type="InterPro" id="IPR011249">
    <property type="entry name" value="Metalloenz_LuxS/M16"/>
</dbReference>
<name>A0ABW6WE76_9ACTN</name>
<keyword evidence="1" id="KW-0812">Transmembrane</keyword>